<evidence type="ECO:0000256" key="3">
    <source>
        <dbReference type="ARBA" id="ARBA00022454"/>
    </source>
</evidence>
<evidence type="ECO:0000256" key="7">
    <source>
        <dbReference type="ARBA" id="ARBA00023306"/>
    </source>
</evidence>
<evidence type="ECO:0000256" key="6">
    <source>
        <dbReference type="ARBA" id="ARBA00022838"/>
    </source>
</evidence>
<keyword evidence="6 9" id="KW-0995">Kinetochore</keyword>
<comment type="caution">
    <text evidence="10">The sequence shown here is derived from an EMBL/GenBank/DDBJ whole genome shotgun (WGS) entry which is preliminary data.</text>
</comment>
<dbReference type="InterPro" id="IPR018630">
    <property type="entry name" value="Zwilch"/>
</dbReference>
<dbReference type="PANTHER" id="PTHR15995">
    <property type="entry name" value="PROTEIN ZWILCH HOMOLOG"/>
    <property type="match status" value="1"/>
</dbReference>
<dbReference type="PANTHER" id="PTHR15995:SF1">
    <property type="entry name" value="PROTEIN ZWILCH HOMOLOG"/>
    <property type="match status" value="1"/>
</dbReference>
<keyword evidence="3 9" id="KW-0158">Chromosome</keyword>
<name>J9B9X6_WUCBA</name>
<dbReference type="Proteomes" id="UP000004810">
    <property type="component" value="Unassembled WGS sequence"/>
</dbReference>
<evidence type="ECO:0000313" key="11">
    <source>
        <dbReference type="Proteomes" id="UP000004810"/>
    </source>
</evidence>
<keyword evidence="7 9" id="KW-0131">Cell cycle</keyword>
<keyword evidence="8 9" id="KW-0137">Centromere</keyword>
<comment type="similarity">
    <text evidence="2 9">Belongs to the ZWILCH family.</text>
</comment>
<dbReference type="GO" id="GO:0007094">
    <property type="term" value="P:mitotic spindle assembly checkpoint signaling"/>
    <property type="evidence" value="ECO:0007669"/>
    <property type="project" value="UniProtKB-UniRule"/>
</dbReference>
<evidence type="ECO:0000256" key="2">
    <source>
        <dbReference type="ARBA" id="ARBA00009062"/>
    </source>
</evidence>
<evidence type="ECO:0000256" key="5">
    <source>
        <dbReference type="ARBA" id="ARBA00022776"/>
    </source>
</evidence>
<evidence type="ECO:0000256" key="9">
    <source>
        <dbReference type="RuleBase" id="RU369076"/>
    </source>
</evidence>
<dbReference type="GO" id="GO:1990423">
    <property type="term" value="C:RZZ complex"/>
    <property type="evidence" value="ECO:0007669"/>
    <property type="project" value="UniProtKB-UniRule"/>
</dbReference>
<dbReference type="Gene3D" id="1.20.58.730">
    <property type="match status" value="1"/>
</dbReference>
<evidence type="ECO:0000256" key="4">
    <source>
        <dbReference type="ARBA" id="ARBA00022618"/>
    </source>
</evidence>
<evidence type="ECO:0000313" key="10">
    <source>
        <dbReference type="EMBL" id="EJW83895.1"/>
    </source>
</evidence>
<dbReference type="EMBL" id="ADBV01001934">
    <property type="protein sequence ID" value="EJW83895.1"/>
    <property type="molecule type" value="Genomic_DNA"/>
</dbReference>
<comment type="function">
    <text evidence="9">Essential component of the mitotic checkpoint, which prevents cells from prematurely exiting mitosis. Required for the assembly of the dynein-dynactin and MAD1-MAD2 complexes onto kinetochores. Its function related to the spindle assembly machinery is proposed to depend on its association in the mitotic RZZ complex.</text>
</comment>
<accession>J9B9X6</accession>
<evidence type="ECO:0000256" key="8">
    <source>
        <dbReference type="ARBA" id="ARBA00023328"/>
    </source>
</evidence>
<reference evidence="11" key="1">
    <citation type="submission" date="2012-08" db="EMBL/GenBank/DDBJ databases">
        <title>The Genome Sequence of Wuchereria bancrofti.</title>
        <authorList>
            <person name="Nutman T.B."/>
            <person name="Fink D.L."/>
            <person name="Russ C."/>
            <person name="Young S."/>
            <person name="Zeng Q."/>
            <person name="Koehrsen M."/>
            <person name="Alvarado L."/>
            <person name="Berlin A."/>
            <person name="Chapman S.B."/>
            <person name="Chen Z."/>
            <person name="Freedman E."/>
            <person name="Gellesch M."/>
            <person name="Goldberg J."/>
            <person name="Griggs A."/>
            <person name="Gujja S."/>
            <person name="Heilman E.R."/>
            <person name="Heiman D."/>
            <person name="Hepburn T."/>
            <person name="Howarth C."/>
            <person name="Jen D."/>
            <person name="Larson L."/>
            <person name="Lewis B."/>
            <person name="Mehta T."/>
            <person name="Park D."/>
            <person name="Pearson M."/>
            <person name="Roberts A."/>
            <person name="Saif S."/>
            <person name="Shea T."/>
            <person name="Shenoy N."/>
            <person name="Sisk P."/>
            <person name="Stolte C."/>
            <person name="Sykes S."/>
            <person name="Walk T."/>
            <person name="White J."/>
            <person name="Yandava C."/>
            <person name="Haas B."/>
            <person name="Henn M.R."/>
            <person name="Nusbaum C."/>
            <person name="Birren B."/>
        </authorList>
    </citation>
    <scope>NUCLEOTIDE SEQUENCE [LARGE SCALE GENOMIC DNA]</scope>
    <source>
        <strain evidence="11">NA</strain>
    </source>
</reference>
<comment type="subunit">
    <text evidence="9">Component of the RZZ complex.</text>
</comment>
<comment type="subcellular location">
    <subcellularLocation>
        <location evidence="1 9">Chromosome</location>
        <location evidence="1 9">Centromere</location>
        <location evidence="1 9">Kinetochore</location>
    </subcellularLocation>
</comment>
<organism evidence="10 11">
    <name type="scientific">Wuchereria bancrofti</name>
    <dbReference type="NCBI Taxonomy" id="6293"/>
    <lineage>
        <taxon>Eukaryota</taxon>
        <taxon>Metazoa</taxon>
        <taxon>Ecdysozoa</taxon>
        <taxon>Nematoda</taxon>
        <taxon>Chromadorea</taxon>
        <taxon>Rhabditida</taxon>
        <taxon>Spirurina</taxon>
        <taxon>Spiruromorpha</taxon>
        <taxon>Filarioidea</taxon>
        <taxon>Onchocercidae</taxon>
        <taxon>Wuchereria</taxon>
    </lineage>
</organism>
<dbReference type="Gene3D" id="1.10.287.1880">
    <property type="match status" value="1"/>
</dbReference>
<protein>
    <recommendedName>
        <fullName evidence="9">Protein zwilch</fullName>
    </recommendedName>
</protein>
<sequence>MGKKIVVIGRLLESDCEVSLATDEGRGNTLIESEDQVQDCEEQCSLNSSELGTSPLKYEFLTLSKLQIKDTPKILIDKHCYSSTLKQFALSSLKASEARSLAGMFITNGVPFDTETLPDPAIWISCDISDYLHTCWLARDYTDPIKFLEDYIESFRDSYKASLVFISTGALLGLSGFVELHVSWTFSNMNHCCNGILSKPVPSASVVAKISPGWLDVRLPHLGLVVELELVLTLGRALRTGKVTWPNVDFDQIHKDEELIKSALQSLLNQTSPFPRNKDLEDIPLDLPQDFTEELWLILRCCHSNQDLTEALRYVFDALKGGYKNTLILTNNRCTMARLLSDACSSDLLLPRLEGLTPIQIYLEMGLERLRRVCIDEFLNREYFGSAAEIDAVFDCCAGKEPQDQVDTLFLFYNSLLVINTCKQYLRLDRHHVNIIARQVLEQYSKLNISPTADGITEQMMEEMTFTLNSRLSFTDIFKPVHENRFPKIWKSEVTVETTNKEGWIARCMILCSRTTWLPFIKNPETNDVASDRQNTDVGNNIVELDRAKGVMKGCDWDGLHEYEAQFFGFLPKGFTDVVYNLILEEWAEVVEKKIMPELPLDGVSGEMKLHLKMELVNMIGKNNILNSLMNKLEAYTLEYVFRIPDEVTLPEDRPNLEVDKEWSVEVANMRRQELEHNIVKVRFYESKHGCCSCEMVIKF</sequence>
<keyword evidence="5 9" id="KW-0498">Mitosis</keyword>
<proteinExistence type="inferred from homology"/>
<evidence type="ECO:0000256" key="1">
    <source>
        <dbReference type="ARBA" id="ARBA00004629"/>
    </source>
</evidence>
<dbReference type="AlphaFoldDB" id="J9B9X6"/>
<dbReference type="Pfam" id="PF09817">
    <property type="entry name" value="Zwilch"/>
    <property type="match status" value="1"/>
</dbReference>
<dbReference type="GO" id="GO:0051301">
    <property type="term" value="P:cell division"/>
    <property type="evidence" value="ECO:0007669"/>
    <property type="project" value="UniProtKB-UniRule"/>
</dbReference>
<gene>
    <name evidence="10" type="ORF">WUBG_05196</name>
</gene>
<dbReference type="GO" id="GO:0034501">
    <property type="term" value="P:protein localization to kinetochore"/>
    <property type="evidence" value="ECO:0007669"/>
    <property type="project" value="UniProtKB-UniRule"/>
</dbReference>
<keyword evidence="4 9" id="KW-0132">Cell division</keyword>